<dbReference type="InterPro" id="IPR036928">
    <property type="entry name" value="AS_sf"/>
</dbReference>
<name>A0A2H3JRY4_WOLCO</name>
<feature type="active site" description="Charge relay system" evidence="3">
    <location>
        <position position="107"/>
    </location>
</feature>
<comment type="similarity">
    <text evidence="1">Belongs to the amidase family.</text>
</comment>
<evidence type="ECO:0000256" key="2">
    <source>
        <dbReference type="ARBA" id="ARBA00022801"/>
    </source>
</evidence>
<dbReference type="Proteomes" id="UP000218811">
    <property type="component" value="Unassembled WGS sequence"/>
</dbReference>
<feature type="active site" description="Acyl-ester intermediate" evidence="3">
    <location>
        <position position="206"/>
    </location>
</feature>
<protein>
    <submittedName>
        <fullName evidence="6">Amidase signature enzyme</fullName>
    </submittedName>
</protein>
<feature type="binding site" evidence="4">
    <location>
        <position position="182"/>
    </location>
    <ligand>
        <name>substrate</name>
    </ligand>
</feature>
<evidence type="ECO:0000256" key="3">
    <source>
        <dbReference type="PIRSR" id="PIRSR001221-1"/>
    </source>
</evidence>
<dbReference type="OrthoDB" id="6428749at2759"/>
<dbReference type="Gene3D" id="3.90.1300.10">
    <property type="entry name" value="Amidase signature (AS) domain"/>
    <property type="match status" value="1"/>
</dbReference>
<evidence type="ECO:0000259" key="5">
    <source>
        <dbReference type="Pfam" id="PF01425"/>
    </source>
</evidence>
<dbReference type="EMBL" id="KB468168">
    <property type="protein sequence ID" value="PCH44912.1"/>
    <property type="molecule type" value="Genomic_DNA"/>
</dbReference>
<feature type="domain" description="Amidase" evidence="5">
    <location>
        <begin position="62"/>
        <end position="541"/>
    </location>
</feature>
<dbReference type="SUPFAM" id="SSF75304">
    <property type="entry name" value="Amidase signature (AS) enzymes"/>
    <property type="match status" value="1"/>
</dbReference>
<accession>A0A2H3JRY4</accession>
<feature type="binding site" evidence="4">
    <location>
        <begin position="203"/>
        <end position="206"/>
    </location>
    <ligand>
        <name>substrate</name>
    </ligand>
</feature>
<feature type="binding site" evidence="4">
    <location>
        <position position="156"/>
    </location>
    <ligand>
        <name>substrate</name>
    </ligand>
</feature>
<dbReference type="PIRSF" id="PIRSF001221">
    <property type="entry name" value="Amidase_fungi"/>
    <property type="match status" value="1"/>
</dbReference>
<dbReference type="Pfam" id="PF01425">
    <property type="entry name" value="Amidase"/>
    <property type="match status" value="1"/>
</dbReference>
<dbReference type="PANTHER" id="PTHR46072:SF10">
    <property type="entry name" value="ACETAMIDASE"/>
    <property type="match status" value="1"/>
</dbReference>
<organism evidence="6 7">
    <name type="scientific">Wolfiporia cocos (strain MD-104)</name>
    <name type="common">Brown rot fungus</name>
    <dbReference type="NCBI Taxonomy" id="742152"/>
    <lineage>
        <taxon>Eukaryota</taxon>
        <taxon>Fungi</taxon>
        <taxon>Dikarya</taxon>
        <taxon>Basidiomycota</taxon>
        <taxon>Agaricomycotina</taxon>
        <taxon>Agaricomycetes</taxon>
        <taxon>Polyporales</taxon>
        <taxon>Phaeolaceae</taxon>
        <taxon>Wolfiporia</taxon>
    </lineage>
</organism>
<dbReference type="GO" id="GO:0016787">
    <property type="term" value="F:hydrolase activity"/>
    <property type="evidence" value="ECO:0007669"/>
    <property type="project" value="UniProtKB-KW"/>
</dbReference>
<dbReference type="STRING" id="742152.A0A2H3JRY4"/>
<reference evidence="6 7" key="1">
    <citation type="journal article" date="2012" name="Science">
        <title>The Paleozoic origin of enzymatic lignin decomposition reconstructed from 31 fungal genomes.</title>
        <authorList>
            <person name="Floudas D."/>
            <person name="Binder M."/>
            <person name="Riley R."/>
            <person name="Barry K."/>
            <person name="Blanchette R.A."/>
            <person name="Henrissat B."/>
            <person name="Martinez A.T."/>
            <person name="Otillar R."/>
            <person name="Spatafora J.W."/>
            <person name="Yadav J.S."/>
            <person name="Aerts A."/>
            <person name="Benoit I."/>
            <person name="Boyd A."/>
            <person name="Carlson A."/>
            <person name="Copeland A."/>
            <person name="Coutinho P.M."/>
            <person name="de Vries R.P."/>
            <person name="Ferreira P."/>
            <person name="Findley K."/>
            <person name="Foster B."/>
            <person name="Gaskell J."/>
            <person name="Glotzer D."/>
            <person name="Gorecki P."/>
            <person name="Heitman J."/>
            <person name="Hesse C."/>
            <person name="Hori C."/>
            <person name="Igarashi K."/>
            <person name="Jurgens J.A."/>
            <person name="Kallen N."/>
            <person name="Kersten P."/>
            <person name="Kohler A."/>
            <person name="Kuees U."/>
            <person name="Kumar T.K.A."/>
            <person name="Kuo A."/>
            <person name="LaButti K."/>
            <person name="Larrondo L.F."/>
            <person name="Lindquist E."/>
            <person name="Ling A."/>
            <person name="Lombard V."/>
            <person name="Lucas S."/>
            <person name="Lundell T."/>
            <person name="Martin R."/>
            <person name="McLaughlin D.J."/>
            <person name="Morgenstern I."/>
            <person name="Morin E."/>
            <person name="Murat C."/>
            <person name="Nagy L.G."/>
            <person name="Nolan M."/>
            <person name="Ohm R.A."/>
            <person name="Patyshakuliyeva A."/>
            <person name="Rokas A."/>
            <person name="Ruiz-Duenas F.J."/>
            <person name="Sabat G."/>
            <person name="Salamov A."/>
            <person name="Samejima M."/>
            <person name="Schmutz J."/>
            <person name="Slot J.C."/>
            <person name="St John F."/>
            <person name="Stenlid J."/>
            <person name="Sun H."/>
            <person name="Sun S."/>
            <person name="Syed K."/>
            <person name="Tsang A."/>
            <person name="Wiebenga A."/>
            <person name="Young D."/>
            <person name="Pisabarro A."/>
            <person name="Eastwood D.C."/>
            <person name="Martin F."/>
            <person name="Cullen D."/>
            <person name="Grigoriev I.V."/>
            <person name="Hibbett D.S."/>
        </authorList>
    </citation>
    <scope>NUCLEOTIDE SEQUENCE [LARGE SCALE GENOMIC DNA]</scope>
    <source>
        <strain evidence="6 7">MD-104</strain>
    </source>
</reference>
<feature type="active site" description="Charge relay system" evidence="3">
    <location>
        <position position="182"/>
    </location>
</feature>
<sequence length="564" mass="61342">MFTSPQHRSACASKQFAIGSSRRSLPPIYSEPITDEDKKILSLSLSQLVDECNAQTIPPSAILRAYGKQALRAQDATNCLSDIMIDEAERVVVERHRPLSGVVVSVKDCIDVAGHDTTLGYSANVGHPKAVSAPIVRLLQDAGARIHAKTTVPTGLLSFEVVSDLFGETSNPYNPAYSPGASTGGGSALVAYQGSVVEVGTDIGGSTRFPAAYCGLYSVKSSVGRFPSYGCIPCMPGQEGTPTVTAPIARTLDDLEEFWKRVVEMRPWVYDHTCVPLPWRPVDFLLSGRKPKWGVIWSDGIVPPTPACSRALRESVDALRRAGHEVVEFYPPSILEGLKIGFQLMFADGGVSHGAPLRSGETLNSAVSATRTMLALPLWFKQLYALYLRLFSRPAGRNDAWASLLECFHKKTTQQEQMLNVLKEDYRAAWHSARQSQGLDFVLTVPHALPPIPKGGSGATTLVSASYVFLFNILDYTAGVVPVTYVNGMLDALPIDFHASEEYESMNDIARGAYSLYDSRAMHGLPLAVQVVAGRMEEEKVIAGMREVERALWDSGKGFVPKTF</sequence>
<keyword evidence="2" id="KW-0378">Hydrolase</keyword>
<keyword evidence="7" id="KW-1185">Reference proteome</keyword>
<evidence type="ECO:0000313" key="6">
    <source>
        <dbReference type="EMBL" id="PCH44912.1"/>
    </source>
</evidence>
<gene>
    <name evidence="6" type="ORF">WOLCODRAFT_139318</name>
</gene>
<proteinExistence type="inferred from homology"/>
<evidence type="ECO:0000313" key="7">
    <source>
        <dbReference type="Proteomes" id="UP000218811"/>
    </source>
</evidence>
<dbReference type="PANTHER" id="PTHR46072">
    <property type="entry name" value="AMIDASE-RELATED-RELATED"/>
    <property type="match status" value="1"/>
</dbReference>
<dbReference type="OMA" id="RNDAWAS"/>
<dbReference type="InterPro" id="IPR023631">
    <property type="entry name" value="Amidase_dom"/>
</dbReference>
<dbReference type="AlphaFoldDB" id="A0A2H3JRY4"/>
<evidence type="ECO:0000256" key="1">
    <source>
        <dbReference type="ARBA" id="ARBA00009199"/>
    </source>
</evidence>
<evidence type="ECO:0000256" key="4">
    <source>
        <dbReference type="PIRSR" id="PIRSR001221-2"/>
    </source>
</evidence>